<keyword evidence="3" id="KW-0378">Hydrolase</keyword>
<geneLocation type="plasmid" evidence="3 4">
    <name>pK533-strA</name>
</geneLocation>
<name>A0AAX3PE37_AERHY</name>
<reference evidence="3" key="1">
    <citation type="submission" date="2023-02" db="EMBL/GenBank/DDBJ databases">
        <title>The sequence of Aeromonas hydrophila K533.</title>
        <authorList>
            <person name="Luo X."/>
        </authorList>
    </citation>
    <scope>NUCLEOTIDE SEQUENCE</scope>
    <source>
        <strain evidence="3">K533</strain>
        <plasmid evidence="3">pK533-strA</plasmid>
    </source>
</reference>
<dbReference type="GO" id="GO:0003677">
    <property type="term" value="F:DNA binding"/>
    <property type="evidence" value="ECO:0007669"/>
    <property type="project" value="InterPro"/>
</dbReference>
<dbReference type="PANTHER" id="PTHR47396">
    <property type="entry name" value="TYPE I RESTRICTION ENZYME ECOKI R PROTEIN"/>
    <property type="match status" value="1"/>
</dbReference>
<proteinExistence type="predicted"/>
<dbReference type="InterPro" id="IPR050742">
    <property type="entry name" value="Helicase_Restrict-Modif_Enz"/>
</dbReference>
<dbReference type="REBASE" id="697625">
    <property type="entry name" value="AhyK533ORF25290P"/>
</dbReference>
<dbReference type="Gene3D" id="3.40.50.300">
    <property type="entry name" value="P-loop containing nucleotide triphosphate hydrolases"/>
    <property type="match status" value="2"/>
</dbReference>
<evidence type="ECO:0000313" key="3">
    <source>
        <dbReference type="EMBL" id="WEE29333.1"/>
    </source>
</evidence>
<dbReference type="Proteomes" id="UP001214666">
    <property type="component" value="Plasmid pK533-strA"/>
</dbReference>
<dbReference type="EMBL" id="CP118944">
    <property type="protein sequence ID" value="WEE29333.1"/>
    <property type="molecule type" value="Genomic_DNA"/>
</dbReference>
<dbReference type="RefSeq" id="WP_275116056.1">
    <property type="nucleotide sequence ID" value="NZ_CP118944.1"/>
</dbReference>
<sequence>MKLHFEPDLDYQLDAITAVCDLFAGMERWQNEMTVLAPVQGALALEGATGASPVNPEIHDEAWLLANTQQVQLRNKLPPADELVSRDFTVEMETGTGKTYVYLRSLFELNQRFGMSKFIIVVPSVAIKEGVYKTLQITRQHFQSLYAGIPYDYYLYDSTRPGDVRNFATSSVMQIMVMTVGAINKKDVNKLYQSSEKTTVDELDKPIDLIRATRPVVIVDEPQSVDGGLNGAGKTALESMNSLITLRYSATHTDKHHMLYRLDAVDAYERKLVKQIEVAGMQVENAHNLAYVKLISMENKRGTIRATLLLDVERPQGGVQREEVIVTDGSRLDDDTGRAVYADYRIGEIRLGKGGFVTLITPQGEQFLQPGDTVGDVEPLTLQRHLIRRTIREHLDKELRLNSQGIKVLSLFFIDRVDLYRQVNEDGRREPGAYARVFEDEYQALLRQPLYAALRESHPVQASEVHDGYFSIDKKGGWEDTSESNASGRDNAERGYNLIMKNKERLLSFSNPVRFLFSHSALKEGWDNPNVFQICSLREMGSERERRQTLGRGLRLCVNQDGERIRDDSINILTVVASEGYETYAEQLQQEIEQETGIKFGIVTSTAFAHLHMTMVNGAHEALGAAGSNALWETLQADDYLSRTGKVNDALKVALRDAQLTLAPEYEPLRSEIEQILRKSAGRLRISNADERVVISPRQAVLTSEAFKQLWSRISQKTQYRLDFDEEMLIADCTASLRAMPLITRAQIQFSKGALSYTRAGLDMRSMPGATSSQVDDIAPVLPDILGVLQDKTGLTRRSLYQILTDSGRLRDFVKNPQQFLTEAIGRLNGCKQRAVVDGIKYYRLPGAVYAQTLFTDKELTGYTKNLFNAAAGKSVYEQVPLDSQGIEREFVQHLEQQDEVKLYAKLPGWFKIPTPLGSYNPDWALVIERDGVEQVYFVVETKGTRNLDELRLTEKAKITCGEAHFAALKAGYSDPAHYLEAMSVAQVMASVDDLMTGGAG</sequence>
<organism evidence="3 4">
    <name type="scientific">Aeromonas hydrophila</name>
    <dbReference type="NCBI Taxonomy" id="644"/>
    <lineage>
        <taxon>Bacteria</taxon>
        <taxon>Pseudomonadati</taxon>
        <taxon>Pseudomonadota</taxon>
        <taxon>Gammaproteobacteria</taxon>
        <taxon>Aeromonadales</taxon>
        <taxon>Aeromonadaceae</taxon>
        <taxon>Aeromonas</taxon>
    </lineage>
</organism>
<dbReference type="AlphaFoldDB" id="A0AAX3PE37"/>
<dbReference type="InterPro" id="IPR027417">
    <property type="entry name" value="P-loop_NTPase"/>
</dbReference>
<dbReference type="GO" id="GO:0004386">
    <property type="term" value="F:helicase activity"/>
    <property type="evidence" value="ECO:0007669"/>
    <property type="project" value="UniProtKB-KW"/>
</dbReference>
<keyword evidence="3" id="KW-0067">ATP-binding</keyword>
<feature type="domain" description="Helicase/UvrB N-terminal" evidence="1">
    <location>
        <begin position="85"/>
        <end position="251"/>
    </location>
</feature>
<dbReference type="InterPro" id="IPR006935">
    <property type="entry name" value="Helicase/UvrB_N"/>
</dbReference>
<dbReference type="Pfam" id="PF04851">
    <property type="entry name" value="ResIII"/>
    <property type="match status" value="1"/>
</dbReference>
<keyword evidence="3" id="KW-0347">Helicase</keyword>
<gene>
    <name evidence="3" type="ORF">PY771_25295</name>
</gene>
<dbReference type="GO" id="GO:0015668">
    <property type="term" value="F:type III site-specific deoxyribonuclease activity"/>
    <property type="evidence" value="ECO:0007669"/>
    <property type="project" value="InterPro"/>
</dbReference>
<feature type="domain" description="Type III restriction enzyme C-terminal endonuclease" evidence="2">
    <location>
        <begin position="874"/>
        <end position="970"/>
    </location>
</feature>
<keyword evidence="3" id="KW-0614">Plasmid</keyword>
<evidence type="ECO:0000259" key="1">
    <source>
        <dbReference type="Pfam" id="PF04851"/>
    </source>
</evidence>
<protein>
    <submittedName>
        <fullName evidence="3">DEAD/DEAH box helicase family protein</fullName>
    </submittedName>
</protein>
<evidence type="ECO:0000259" key="2">
    <source>
        <dbReference type="Pfam" id="PF19778"/>
    </source>
</evidence>
<keyword evidence="3" id="KW-0547">Nucleotide-binding</keyword>
<dbReference type="Pfam" id="PF19778">
    <property type="entry name" value="RE_endonuc"/>
    <property type="match status" value="1"/>
</dbReference>
<evidence type="ECO:0000313" key="4">
    <source>
        <dbReference type="Proteomes" id="UP001214666"/>
    </source>
</evidence>
<dbReference type="SUPFAM" id="SSF52540">
    <property type="entry name" value="P-loop containing nucleoside triphosphate hydrolases"/>
    <property type="match status" value="2"/>
</dbReference>
<accession>A0AAX3PE37</accession>
<dbReference type="InterPro" id="IPR045572">
    <property type="entry name" value="RE_endonuc_C"/>
</dbReference>
<dbReference type="PANTHER" id="PTHR47396:SF1">
    <property type="entry name" value="ATP-DEPENDENT HELICASE IRC3-RELATED"/>
    <property type="match status" value="1"/>
</dbReference>
<dbReference type="GO" id="GO:0005524">
    <property type="term" value="F:ATP binding"/>
    <property type="evidence" value="ECO:0007669"/>
    <property type="project" value="InterPro"/>
</dbReference>
<dbReference type="GO" id="GO:0005829">
    <property type="term" value="C:cytosol"/>
    <property type="evidence" value="ECO:0007669"/>
    <property type="project" value="TreeGrafter"/>
</dbReference>